<comment type="function">
    <text evidence="14 19">Bifunctional enzyme that catalyzes the epimerization of the S- and R-forms of NAD(P)HX and the dehydration of the S-form of NAD(P)HX at the expense of ADP, which is converted to AMP. This allows the repair of both epimers of NAD(P)HX, a damaged form of NAD(P)H that is a result of enzymatic or heat-dependent hydration.</text>
</comment>
<feature type="domain" description="YjeF C-terminal" evidence="20">
    <location>
        <begin position="228"/>
        <end position="492"/>
    </location>
</feature>
<feature type="binding site" evidence="17">
    <location>
        <position position="437"/>
    </location>
    <ligand>
        <name>AMP</name>
        <dbReference type="ChEBI" id="CHEBI:456215"/>
    </ligand>
</feature>
<feature type="binding site" evidence="17">
    <location>
        <position position="438"/>
    </location>
    <ligand>
        <name>(6S)-NADPHX</name>
        <dbReference type="ChEBI" id="CHEBI:64076"/>
    </ligand>
</feature>
<keyword evidence="10 17" id="KW-0520">NAD</keyword>
<comment type="similarity">
    <text evidence="18">Belongs to the NnrE/AIBP family.</text>
</comment>
<comment type="caution">
    <text evidence="18">Lacks conserved residue(s) required for the propagation of feature annotation.</text>
</comment>
<evidence type="ECO:0000256" key="6">
    <source>
        <dbReference type="ARBA" id="ARBA00022741"/>
    </source>
</evidence>
<comment type="cofactor">
    <cofactor evidence="17">
        <name>Mg(2+)</name>
        <dbReference type="ChEBI" id="CHEBI:18420"/>
    </cofactor>
</comment>
<evidence type="ECO:0000256" key="4">
    <source>
        <dbReference type="ARBA" id="ARBA00009524"/>
    </source>
</evidence>
<dbReference type="PROSITE" id="PS51385">
    <property type="entry name" value="YJEF_N"/>
    <property type="match status" value="1"/>
</dbReference>
<dbReference type="GO" id="GO:0046872">
    <property type="term" value="F:metal ion binding"/>
    <property type="evidence" value="ECO:0007669"/>
    <property type="project" value="UniProtKB-UniRule"/>
</dbReference>
<evidence type="ECO:0000256" key="18">
    <source>
        <dbReference type="HAMAP-Rule" id="MF_01966"/>
    </source>
</evidence>
<dbReference type="Pfam" id="PF03853">
    <property type="entry name" value="YjeF_N"/>
    <property type="match status" value="1"/>
</dbReference>
<dbReference type="InterPro" id="IPR000631">
    <property type="entry name" value="CARKD"/>
</dbReference>
<comment type="cofactor">
    <cofactor evidence="18 19">
        <name>K(+)</name>
        <dbReference type="ChEBI" id="CHEBI:29103"/>
    </cofactor>
    <text evidence="18 19">Binds 1 potassium ion per subunit.</text>
</comment>
<evidence type="ECO:0000313" key="22">
    <source>
        <dbReference type="EMBL" id="KAF2406723.1"/>
    </source>
</evidence>
<reference evidence="23 24" key="2">
    <citation type="submission" date="2016-10" db="EMBL/GenBank/DDBJ databases">
        <authorList>
            <person name="de Groot N.N."/>
        </authorList>
    </citation>
    <scope>NUCLEOTIDE SEQUENCE [LARGE SCALE GENOMIC DNA]</scope>
    <source>
        <strain evidence="23 24">BS2772</strain>
    </source>
</reference>
<keyword evidence="5 18" id="KW-0479">Metal-binding</keyword>
<evidence type="ECO:0000256" key="13">
    <source>
        <dbReference type="ARBA" id="ARBA00023268"/>
    </source>
</evidence>
<evidence type="ECO:0000256" key="16">
    <source>
        <dbReference type="ARBA" id="ARBA00049209"/>
    </source>
</evidence>
<evidence type="ECO:0000313" key="23">
    <source>
        <dbReference type="EMBL" id="SDN50850.1"/>
    </source>
</evidence>
<protein>
    <recommendedName>
        <fullName evidence="19">Bifunctional NAD(P)H-hydrate repair enzyme</fullName>
    </recommendedName>
    <alternativeName>
        <fullName evidence="19">Nicotinamide nucleotide repair protein</fullName>
    </alternativeName>
    <domain>
        <recommendedName>
            <fullName evidence="19">ADP-dependent (S)-NAD(P)H-hydrate dehydratase</fullName>
            <ecNumber evidence="19">4.2.1.136</ecNumber>
        </recommendedName>
        <alternativeName>
            <fullName evidence="19">ADP-dependent NAD(P)HX dehydratase</fullName>
        </alternativeName>
    </domain>
    <domain>
        <recommendedName>
            <fullName evidence="19">NAD(P)H-hydrate epimerase</fullName>
            <ecNumber evidence="19">5.1.99.6</ecNumber>
        </recommendedName>
    </domain>
</protein>
<proteinExistence type="inferred from homology"/>
<keyword evidence="8 17" id="KW-0521">NADP</keyword>
<dbReference type="GO" id="GO:0046496">
    <property type="term" value="P:nicotinamide nucleotide metabolic process"/>
    <property type="evidence" value="ECO:0007669"/>
    <property type="project" value="UniProtKB-UniRule"/>
</dbReference>
<keyword evidence="7 17" id="KW-0067">ATP-binding</keyword>
<sequence length="506" mass="52359">MNRLSSGSEASSQSALLSVRQMAEADRLSVAAGVSSFELMGNAGAAVAHEIEARWAPRPLLVLCGPGNNGGDGFVTARLLAEAGWPVRIALLGSRFSLQDEARRHAQRWNGEVEALSPSVLHGAELIVDALFGAGLSRPLEGQALDTLAAAGRGCVPIVAIDTPSGVMGDTGAALGAVAAVLTVTFFRKKPGHLLLPGRDLCGEVVVADIGTPESVLDALTPLAFENDPALWLAELPRAQADTNKHSRGHALIFGGYPMAGAARMAARAAARAGAGLTTIAVPDRALPVYAATLNSIMVHPWVTPEDFGHLLDGSRFSAWLVGPGAGVNKDTFGHVLAMLATGRPTVIDADALTVFQDDPESLDRAIRGPCVLTPHEGEFRRIFDPAGDKLTRTRAAALRCAAVVVLKGSDTVIAAPDGRAIINTNAPSSLSTAGSGDVLGGIILGLLAQGVPAFTAAAAGVWLHGAAAVEFGPGLLAEDLPDLLPAVFRRLYRPVEARHARNGIE</sequence>
<dbReference type="EC" id="4.2.1.136" evidence="19"/>
<name>A0A1H0BZA8_9PSED</name>
<evidence type="ECO:0000259" key="21">
    <source>
        <dbReference type="PROSITE" id="PS51385"/>
    </source>
</evidence>
<dbReference type="OrthoDB" id="9806925at2"/>
<evidence type="ECO:0000313" key="25">
    <source>
        <dbReference type="Proteomes" id="UP000748067"/>
    </source>
</evidence>
<dbReference type="InterPro" id="IPR030677">
    <property type="entry name" value="Nnr"/>
</dbReference>
<dbReference type="PANTHER" id="PTHR12592">
    <property type="entry name" value="ATP-DEPENDENT (S)-NAD(P)H-HYDRATE DEHYDRATASE FAMILY MEMBER"/>
    <property type="match status" value="1"/>
</dbReference>
<feature type="binding site" evidence="18">
    <location>
        <position position="165"/>
    </location>
    <ligand>
        <name>K(+)</name>
        <dbReference type="ChEBI" id="CHEBI:29103"/>
    </ligand>
</feature>
<dbReference type="HAMAP" id="MF_01965">
    <property type="entry name" value="NADHX_dehydratase"/>
    <property type="match status" value="1"/>
</dbReference>
<feature type="binding site" evidence="17">
    <location>
        <position position="262"/>
    </location>
    <ligand>
        <name>(6S)-NADPHX</name>
        <dbReference type="ChEBI" id="CHEBI:64076"/>
    </ligand>
</feature>
<evidence type="ECO:0000256" key="19">
    <source>
        <dbReference type="PIRNR" id="PIRNR017184"/>
    </source>
</evidence>
<dbReference type="PIRSF" id="PIRSF017184">
    <property type="entry name" value="Nnr"/>
    <property type="match status" value="1"/>
</dbReference>
<dbReference type="SUPFAM" id="SSF53613">
    <property type="entry name" value="Ribokinase-like"/>
    <property type="match status" value="1"/>
</dbReference>
<dbReference type="CDD" id="cd01171">
    <property type="entry name" value="YXKO-related"/>
    <property type="match status" value="1"/>
</dbReference>
<comment type="catalytic activity">
    <reaction evidence="15 17 19">
        <text>(6S)-NADHX + ADP = AMP + phosphate + NADH + H(+)</text>
        <dbReference type="Rhea" id="RHEA:32223"/>
        <dbReference type="ChEBI" id="CHEBI:15378"/>
        <dbReference type="ChEBI" id="CHEBI:43474"/>
        <dbReference type="ChEBI" id="CHEBI:57945"/>
        <dbReference type="ChEBI" id="CHEBI:64074"/>
        <dbReference type="ChEBI" id="CHEBI:456215"/>
        <dbReference type="ChEBI" id="CHEBI:456216"/>
        <dbReference type="EC" id="4.2.1.136"/>
    </reaction>
</comment>
<feature type="binding site" evidence="18">
    <location>
        <position position="162"/>
    </location>
    <ligand>
        <name>(6S)-NADPHX</name>
        <dbReference type="ChEBI" id="CHEBI:64076"/>
    </ligand>
</feature>
<comment type="subunit">
    <text evidence="17">Homotetramer.</text>
</comment>
<evidence type="ECO:0000256" key="3">
    <source>
        <dbReference type="ARBA" id="ARBA00006001"/>
    </source>
</evidence>
<dbReference type="InterPro" id="IPR004443">
    <property type="entry name" value="YjeF_N_dom"/>
</dbReference>
<evidence type="ECO:0000256" key="9">
    <source>
        <dbReference type="ARBA" id="ARBA00022958"/>
    </source>
</evidence>
<dbReference type="Gene3D" id="3.40.1190.20">
    <property type="match status" value="1"/>
</dbReference>
<dbReference type="Proteomes" id="UP000748067">
    <property type="component" value="Unassembled WGS sequence"/>
</dbReference>
<evidence type="ECO:0000313" key="24">
    <source>
        <dbReference type="Proteomes" id="UP000182470"/>
    </source>
</evidence>
<dbReference type="GO" id="GO:0110051">
    <property type="term" value="P:metabolite repair"/>
    <property type="evidence" value="ECO:0007669"/>
    <property type="project" value="TreeGrafter"/>
</dbReference>
<dbReference type="GO" id="GO:0052855">
    <property type="term" value="F:ADP-dependent NAD(P)H-hydrate dehydratase activity"/>
    <property type="evidence" value="ECO:0007669"/>
    <property type="project" value="UniProtKB-UniRule"/>
</dbReference>
<dbReference type="PANTHER" id="PTHR12592:SF0">
    <property type="entry name" value="ATP-DEPENDENT (S)-NAD(P)H-HYDRATE DEHYDRATASE"/>
    <property type="match status" value="1"/>
</dbReference>
<feature type="domain" description="YjeF N-terminal" evidence="21">
    <location>
        <begin position="22"/>
        <end position="218"/>
    </location>
</feature>
<dbReference type="InterPro" id="IPR029056">
    <property type="entry name" value="Ribokinase-like"/>
</dbReference>
<keyword evidence="6 17" id="KW-0547">Nucleotide-binding</keyword>
<evidence type="ECO:0000256" key="2">
    <source>
        <dbReference type="ARBA" id="ARBA00000909"/>
    </source>
</evidence>
<dbReference type="Gene3D" id="3.40.50.10260">
    <property type="entry name" value="YjeF N-terminal domain"/>
    <property type="match status" value="1"/>
</dbReference>
<dbReference type="InterPro" id="IPR036652">
    <property type="entry name" value="YjeF_N_dom_sf"/>
</dbReference>
<evidence type="ECO:0000256" key="8">
    <source>
        <dbReference type="ARBA" id="ARBA00022857"/>
    </source>
</evidence>
<reference evidence="22 25" key="1">
    <citation type="submission" date="2015-01" db="EMBL/GenBank/DDBJ databases">
        <title>Genome Sequence of Pseudomonas antarctica CMS 35.</title>
        <authorList>
            <person name="Voget S."/>
            <person name="Chow J."/>
            <person name="Daniel R."/>
            <person name="Streit W."/>
        </authorList>
    </citation>
    <scope>NUCLEOTIDE SEQUENCE [LARGE SCALE GENOMIC DNA]</scope>
    <source>
        <strain evidence="22 25">CMS 35</strain>
    </source>
</reference>
<organism evidence="23 24">
    <name type="scientific">Pseudomonas antarctica</name>
    <dbReference type="NCBI Taxonomy" id="219572"/>
    <lineage>
        <taxon>Bacteria</taxon>
        <taxon>Pseudomonadati</taxon>
        <taxon>Pseudomonadota</taxon>
        <taxon>Gammaproteobacteria</taxon>
        <taxon>Pseudomonadales</taxon>
        <taxon>Pseudomonadaceae</taxon>
        <taxon>Pseudomonas</taxon>
    </lineage>
</organism>
<evidence type="ECO:0000259" key="20">
    <source>
        <dbReference type="PROSITE" id="PS51383"/>
    </source>
</evidence>
<keyword evidence="12 17" id="KW-0456">Lyase</keyword>
<keyword evidence="9 18" id="KW-0630">Potassium</keyword>
<comment type="catalytic activity">
    <reaction evidence="2 18 19">
        <text>(6R)-NADPHX = (6S)-NADPHX</text>
        <dbReference type="Rhea" id="RHEA:32227"/>
        <dbReference type="ChEBI" id="CHEBI:64076"/>
        <dbReference type="ChEBI" id="CHEBI:64077"/>
        <dbReference type="EC" id="5.1.99.6"/>
    </reaction>
</comment>
<keyword evidence="11 18" id="KW-0413">Isomerase</keyword>
<dbReference type="NCBIfam" id="TIGR00197">
    <property type="entry name" value="yjeF_nterm"/>
    <property type="match status" value="1"/>
</dbReference>
<dbReference type="GO" id="GO:0005524">
    <property type="term" value="F:ATP binding"/>
    <property type="evidence" value="ECO:0007669"/>
    <property type="project" value="UniProtKB-UniRule"/>
</dbReference>
<feature type="binding site" evidence="18">
    <location>
        <begin position="68"/>
        <end position="72"/>
    </location>
    <ligand>
        <name>(6S)-NADPHX</name>
        <dbReference type="ChEBI" id="CHEBI:64076"/>
    </ligand>
</feature>
<dbReference type="RefSeq" id="WP_083359112.1">
    <property type="nucleotide sequence ID" value="NZ_JXDI01000003.1"/>
</dbReference>
<comment type="similarity">
    <text evidence="3 19">In the N-terminal section; belongs to the NnrE/AIBP family.</text>
</comment>
<feature type="binding site" evidence="18">
    <location>
        <position position="129"/>
    </location>
    <ligand>
        <name>K(+)</name>
        <dbReference type="ChEBI" id="CHEBI:29103"/>
    </ligand>
</feature>
<dbReference type="EMBL" id="LT629704">
    <property type="protein sequence ID" value="SDN50850.1"/>
    <property type="molecule type" value="Genomic_DNA"/>
</dbReference>
<dbReference type="GO" id="GO:0052856">
    <property type="term" value="F:NAD(P)HX epimerase activity"/>
    <property type="evidence" value="ECO:0007669"/>
    <property type="project" value="UniProtKB-UniRule"/>
</dbReference>
<feature type="binding site" evidence="17">
    <location>
        <position position="376"/>
    </location>
    <ligand>
        <name>(6S)-NADPHX</name>
        <dbReference type="ChEBI" id="CHEBI:64076"/>
    </ligand>
</feature>
<evidence type="ECO:0000256" key="5">
    <source>
        <dbReference type="ARBA" id="ARBA00022723"/>
    </source>
</evidence>
<feature type="binding site" evidence="17">
    <location>
        <begin position="408"/>
        <end position="412"/>
    </location>
    <ligand>
        <name>AMP</name>
        <dbReference type="ChEBI" id="CHEBI:456215"/>
    </ligand>
</feature>
<feature type="binding site" evidence="17">
    <location>
        <position position="325"/>
    </location>
    <ligand>
        <name>(6S)-NADPHX</name>
        <dbReference type="ChEBI" id="CHEBI:64076"/>
    </ligand>
</feature>
<comment type="function">
    <text evidence="17">Catalyzes the dehydration of the S-form of NAD(P)HX at the expense of ADP, which is converted to AMP. Together with NAD(P)HX epimerase, which catalyzes the epimerization of the S- and R-forms, the enzyme allows the repair of both epimers of NAD(P)HX, a damaged form of NAD(P)H that is a result of enzymatic or heat-dependent hydration.</text>
</comment>
<evidence type="ECO:0000256" key="14">
    <source>
        <dbReference type="ARBA" id="ARBA00025153"/>
    </source>
</evidence>
<gene>
    <name evidence="18" type="primary">nnrE</name>
    <name evidence="22" type="synonym">nnr_2</name>
    <name evidence="17" type="synonym">nnrD</name>
    <name evidence="22" type="ORF">PSAN_49000</name>
    <name evidence="23" type="ORF">SAMN04490179_4560</name>
</gene>
<evidence type="ECO:0000256" key="11">
    <source>
        <dbReference type="ARBA" id="ARBA00023235"/>
    </source>
</evidence>
<feature type="binding site" evidence="18">
    <location>
        <begin position="133"/>
        <end position="139"/>
    </location>
    <ligand>
        <name>(6S)-NADPHX</name>
        <dbReference type="ChEBI" id="CHEBI:64076"/>
    </ligand>
</feature>
<dbReference type="Pfam" id="PF01256">
    <property type="entry name" value="Carb_kinase"/>
    <property type="match status" value="1"/>
</dbReference>
<dbReference type="SUPFAM" id="SSF64153">
    <property type="entry name" value="YjeF N-terminal domain-like"/>
    <property type="match status" value="1"/>
</dbReference>
<dbReference type="HAMAP" id="MF_01966">
    <property type="entry name" value="NADHX_epimerase"/>
    <property type="match status" value="1"/>
</dbReference>
<comment type="catalytic activity">
    <reaction evidence="16 17 19">
        <text>(6S)-NADPHX + ADP = AMP + phosphate + NADPH + H(+)</text>
        <dbReference type="Rhea" id="RHEA:32235"/>
        <dbReference type="ChEBI" id="CHEBI:15378"/>
        <dbReference type="ChEBI" id="CHEBI:43474"/>
        <dbReference type="ChEBI" id="CHEBI:57783"/>
        <dbReference type="ChEBI" id="CHEBI:64076"/>
        <dbReference type="ChEBI" id="CHEBI:456215"/>
        <dbReference type="ChEBI" id="CHEBI:456216"/>
        <dbReference type="EC" id="4.2.1.136"/>
    </reaction>
</comment>
<dbReference type="EMBL" id="JXDI01000003">
    <property type="protein sequence ID" value="KAF2406723.1"/>
    <property type="molecule type" value="Genomic_DNA"/>
</dbReference>
<dbReference type="EC" id="5.1.99.6" evidence="19"/>
<dbReference type="AlphaFoldDB" id="A0A1H0BZA8"/>
<comment type="similarity">
    <text evidence="4 19">In the C-terminal section; belongs to the NnrD/CARKD family.</text>
</comment>
<comment type="function">
    <text evidence="18">Catalyzes the epimerization of the S- and R-forms of NAD(P)HX, a damaged form of NAD(P)H that is a result of enzymatic or heat-dependent hydration. This is a prerequisite for the S-specific NAD(P)H-hydrate dehydratase to allow the repair of both epimers of NAD(P)HX.</text>
</comment>
<evidence type="ECO:0000256" key="12">
    <source>
        <dbReference type="ARBA" id="ARBA00023239"/>
    </source>
</evidence>
<dbReference type="Proteomes" id="UP000182470">
    <property type="component" value="Chromosome I"/>
</dbReference>
<evidence type="ECO:0000256" key="10">
    <source>
        <dbReference type="ARBA" id="ARBA00023027"/>
    </source>
</evidence>
<accession>A0A1H0BZA8</accession>
<evidence type="ECO:0000256" key="7">
    <source>
        <dbReference type="ARBA" id="ARBA00022840"/>
    </source>
</evidence>
<comment type="similarity">
    <text evidence="17">Belongs to the NnrD/CARKD family.</text>
</comment>
<evidence type="ECO:0000256" key="1">
    <source>
        <dbReference type="ARBA" id="ARBA00000013"/>
    </source>
</evidence>
<dbReference type="PROSITE" id="PS51383">
    <property type="entry name" value="YJEF_C_3"/>
    <property type="match status" value="1"/>
</dbReference>
<evidence type="ECO:0000256" key="15">
    <source>
        <dbReference type="ARBA" id="ARBA00048238"/>
    </source>
</evidence>
<keyword evidence="25" id="KW-1185">Reference proteome</keyword>
<dbReference type="NCBIfam" id="TIGR00196">
    <property type="entry name" value="yjeF_cterm"/>
    <property type="match status" value="1"/>
</dbReference>
<keyword evidence="13" id="KW-0511">Multifunctional enzyme</keyword>
<evidence type="ECO:0000256" key="17">
    <source>
        <dbReference type="HAMAP-Rule" id="MF_01965"/>
    </source>
</evidence>
<feature type="binding site" evidence="18">
    <location>
        <position position="69"/>
    </location>
    <ligand>
        <name>K(+)</name>
        <dbReference type="ChEBI" id="CHEBI:29103"/>
    </ligand>
</feature>
<comment type="catalytic activity">
    <reaction evidence="1 18 19">
        <text>(6R)-NADHX = (6S)-NADHX</text>
        <dbReference type="Rhea" id="RHEA:32215"/>
        <dbReference type="ChEBI" id="CHEBI:64074"/>
        <dbReference type="ChEBI" id="CHEBI:64075"/>
        <dbReference type="EC" id="5.1.99.6"/>
    </reaction>
</comment>